<evidence type="ECO:0000256" key="1">
    <source>
        <dbReference type="ARBA" id="ARBA00001974"/>
    </source>
</evidence>
<dbReference type="InterPro" id="IPR036188">
    <property type="entry name" value="FAD/NAD-bd_sf"/>
</dbReference>
<protein>
    <submittedName>
        <fullName evidence="6">FAD-dependent oxidoreductase</fullName>
    </submittedName>
</protein>
<dbReference type="Gene3D" id="3.90.700.10">
    <property type="entry name" value="Succinate dehydrogenase/fumarate reductase flavoprotein, catalytic domain"/>
    <property type="match status" value="1"/>
</dbReference>
<evidence type="ECO:0000256" key="4">
    <source>
        <dbReference type="ARBA" id="ARBA00023002"/>
    </source>
</evidence>
<dbReference type="InterPro" id="IPR027477">
    <property type="entry name" value="Succ_DH/fumarate_Rdtase_cat_sf"/>
</dbReference>
<dbReference type="Proteomes" id="UP000635245">
    <property type="component" value="Unassembled WGS sequence"/>
</dbReference>
<keyword evidence="2" id="KW-0285">Flavoprotein</keyword>
<dbReference type="GO" id="GO:0008202">
    <property type="term" value="P:steroid metabolic process"/>
    <property type="evidence" value="ECO:0007669"/>
    <property type="project" value="UniProtKB-ARBA"/>
</dbReference>
<keyword evidence="4" id="KW-0560">Oxidoreductase</keyword>
<dbReference type="GO" id="GO:0033765">
    <property type="term" value="F:steroid dehydrogenase activity, acting on the CH-CH group of donors"/>
    <property type="evidence" value="ECO:0007669"/>
    <property type="project" value="UniProtKB-ARBA"/>
</dbReference>
<dbReference type="SUPFAM" id="SSF51905">
    <property type="entry name" value="FAD/NAD(P)-binding domain"/>
    <property type="match status" value="1"/>
</dbReference>
<comment type="cofactor">
    <cofactor evidence="1">
        <name>FAD</name>
        <dbReference type="ChEBI" id="CHEBI:57692"/>
    </cofactor>
</comment>
<dbReference type="EMBL" id="JAENJH010000014">
    <property type="protein sequence ID" value="MBK1789189.1"/>
    <property type="molecule type" value="Genomic_DNA"/>
</dbReference>
<evidence type="ECO:0000259" key="5">
    <source>
        <dbReference type="Pfam" id="PF00890"/>
    </source>
</evidence>
<gene>
    <name evidence="6" type="ORF">JHE00_33065</name>
</gene>
<feature type="domain" description="FAD-dependent oxidoreductase 2 FAD-binding" evidence="5">
    <location>
        <begin position="12"/>
        <end position="450"/>
    </location>
</feature>
<evidence type="ECO:0000313" key="6">
    <source>
        <dbReference type="EMBL" id="MBK1789189.1"/>
    </source>
</evidence>
<dbReference type="SUPFAM" id="SSF56425">
    <property type="entry name" value="Succinate dehydrogenase/fumarate reductase flavoprotein, catalytic domain"/>
    <property type="match status" value="1"/>
</dbReference>
<dbReference type="InterPro" id="IPR003953">
    <property type="entry name" value="FAD-dep_OxRdtase_2_FAD-bd"/>
</dbReference>
<keyword evidence="7" id="KW-1185">Reference proteome</keyword>
<dbReference type="PANTHER" id="PTHR43400">
    <property type="entry name" value="FUMARATE REDUCTASE"/>
    <property type="match status" value="1"/>
</dbReference>
<keyword evidence="3" id="KW-0274">FAD</keyword>
<dbReference type="RefSeq" id="WP_200325882.1">
    <property type="nucleotide sequence ID" value="NZ_JAENJH010000014.1"/>
</dbReference>
<evidence type="ECO:0000256" key="3">
    <source>
        <dbReference type="ARBA" id="ARBA00022827"/>
    </source>
</evidence>
<dbReference type="InterPro" id="IPR050315">
    <property type="entry name" value="FAD-oxidoreductase_2"/>
</dbReference>
<accession>A0A934V8Z5</accession>
<evidence type="ECO:0000313" key="7">
    <source>
        <dbReference type="Proteomes" id="UP000635245"/>
    </source>
</evidence>
<name>A0A934V8Z5_9PSEU</name>
<evidence type="ECO:0000256" key="2">
    <source>
        <dbReference type="ARBA" id="ARBA00022630"/>
    </source>
</evidence>
<sequence length="485" mass="51504">MTGRTDGHPAPDVVIVGAGTAGLPAAIEAAEHGLRVTVVEQADQVGGTLWRSWAQLSAGGTELQRRKGILDSPRLHFEDAMRISKQTADPELVRLAVEHAPATVDWLMNARFDIHPDAPAILHFHEPYSIPRTYWGRNAGRSVLEVLLPRFERACADGAIDLRLHTTMTALRKDGAQRIAGVTLRTPDGTTTDLDAAAVILTTGGYSGNAELFPALTRGAPLVGPGSPTSTGRGILAATDVGAQVRGQDLFLPTYGGVLLADSTHETEGLDDYPSLTPQQRPPWEIHVNRHGTRFVAEDSHSVDVRETALLEQPRLEFWIIYDEAIRRAAPPLLPTWSDLDLEAAFDRHPSFARAGDVGALAAAAGIDANGLRATVAAYNDAVESGGDEFGRRHFPAPIGTPPFYAVRNHGTTLKSPAGLAVDHSLRVLGSDGAFANLYAAGEAIGGSSMSGKSFVSGMSVTPALSFGRMLGRKLAGEPHDPGSM</sequence>
<dbReference type="Gene3D" id="3.50.50.60">
    <property type="entry name" value="FAD/NAD(P)-binding domain"/>
    <property type="match status" value="1"/>
</dbReference>
<comment type="caution">
    <text evidence="6">The sequence shown here is derived from an EMBL/GenBank/DDBJ whole genome shotgun (WGS) entry which is preliminary data.</text>
</comment>
<dbReference type="PANTHER" id="PTHR43400:SF10">
    <property type="entry name" value="3-OXOSTEROID 1-DEHYDROGENASE"/>
    <property type="match status" value="1"/>
</dbReference>
<organism evidence="6 7">
    <name type="scientific">Prauserella cavernicola</name>
    <dbReference type="NCBI Taxonomy" id="2800127"/>
    <lineage>
        <taxon>Bacteria</taxon>
        <taxon>Bacillati</taxon>
        <taxon>Actinomycetota</taxon>
        <taxon>Actinomycetes</taxon>
        <taxon>Pseudonocardiales</taxon>
        <taxon>Pseudonocardiaceae</taxon>
        <taxon>Prauserella</taxon>
    </lineage>
</organism>
<proteinExistence type="predicted"/>
<reference evidence="6" key="1">
    <citation type="submission" date="2020-12" db="EMBL/GenBank/DDBJ databases">
        <title>Prauserella sp. ASG 168, a novel actinomycete isolated from cave rock.</title>
        <authorList>
            <person name="Suriyachadkun C."/>
        </authorList>
    </citation>
    <scope>NUCLEOTIDE SEQUENCE</scope>
    <source>
        <strain evidence="6">ASG 168</strain>
    </source>
</reference>
<dbReference type="Pfam" id="PF00890">
    <property type="entry name" value="FAD_binding_2"/>
    <property type="match status" value="1"/>
</dbReference>
<dbReference type="AlphaFoldDB" id="A0A934V8Z5"/>